<feature type="compositionally biased region" description="Basic residues" evidence="1">
    <location>
        <begin position="522"/>
        <end position="537"/>
    </location>
</feature>
<feature type="compositionally biased region" description="Low complexity" evidence="1">
    <location>
        <begin position="221"/>
        <end position="230"/>
    </location>
</feature>
<feature type="compositionally biased region" description="Basic and acidic residues" evidence="1">
    <location>
        <begin position="357"/>
        <end position="367"/>
    </location>
</feature>
<feature type="compositionally biased region" description="Low complexity" evidence="1">
    <location>
        <begin position="57"/>
        <end position="72"/>
    </location>
</feature>
<dbReference type="GeneID" id="33560429"/>
<dbReference type="Proteomes" id="UP000193218">
    <property type="component" value="Unassembled WGS sequence"/>
</dbReference>
<evidence type="ECO:0000313" key="2">
    <source>
        <dbReference type="EMBL" id="ORX34382.1"/>
    </source>
</evidence>
<feature type="compositionally biased region" description="Polar residues" evidence="1">
    <location>
        <begin position="122"/>
        <end position="136"/>
    </location>
</feature>
<evidence type="ECO:0000256" key="1">
    <source>
        <dbReference type="SAM" id="MobiDB-lite"/>
    </source>
</evidence>
<evidence type="ECO:0000313" key="3">
    <source>
        <dbReference type="Proteomes" id="UP000193218"/>
    </source>
</evidence>
<gene>
    <name evidence="2" type="ORF">BD324DRAFT_653159</name>
</gene>
<feature type="region of interest" description="Disordered" evidence="1">
    <location>
        <begin position="57"/>
        <end position="417"/>
    </location>
</feature>
<proteinExistence type="predicted"/>
<feature type="region of interest" description="Disordered" evidence="1">
    <location>
        <begin position="486"/>
        <end position="537"/>
    </location>
</feature>
<keyword evidence="3" id="KW-1185">Reference proteome</keyword>
<dbReference type="RefSeq" id="XP_021868645.1">
    <property type="nucleotide sequence ID" value="XM_022018620.1"/>
</dbReference>
<feature type="compositionally biased region" description="Polar residues" evidence="1">
    <location>
        <begin position="238"/>
        <end position="251"/>
    </location>
</feature>
<dbReference type="EMBL" id="NBSH01000014">
    <property type="protein sequence ID" value="ORX34382.1"/>
    <property type="molecule type" value="Genomic_DNA"/>
</dbReference>
<feature type="compositionally biased region" description="Basic and acidic residues" evidence="1">
    <location>
        <begin position="333"/>
        <end position="345"/>
    </location>
</feature>
<organism evidence="2 3">
    <name type="scientific">Kockovaella imperatae</name>
    <dbReference type="NCBI Taxonomy" id="4999"/>
    <lineage>
        <taxon>Eukaryota</taxon>
        <taxon>Fungi</taxon>
        <taxon>Dikarya</taxon>
        <taxon>Basidiomycota</taxon>
        <taxon>Agaricomycotina</taxon>
        <taxon>Tremellomycetes</taxon>
        <taxon>Tremellales</taxon>
        <taxon>Cuniculitremaceae</taxon>
        <taxon>Kockovaella</taxon>
    </lineage>
</organism>
<reference evidence="2 3" key="1">
    <citation type="submission" date="2017-03" db="EMBL/GenBank/DDBJ databases">
        <title>Widespread Adenine N6-methylation of Active Genes in Fungi.</title>
        <authorList>
            <consortium name="DOE Joint Genome Institute"/>
            <person name="Mondo S.J."/>
            <person name="Dannebaum R.O."/>
            <person name="Kuo R.C."/>
            <person name="Louie K.B."/>
            <person name="Bewick A.J."/>
            <person name="Labutti K."/>
            <person name="Haridas S."/>
            <person name="Kuo A."/>
            <person name="Salamov A."/>
            <person name="Ahrendt S.R."/>
            <person name="Lau R."/>
            <person name="Bowen B.P."/>
            <person name="Lipzen A."/>
            <person name="Sullivan W."/>
            <person name="Andreopoulos W.B."/>
            <person name="Clum A."/>
            <person name="Lindquist E."/>
            <person name="Daum C."/>
            <person name="Northen T.R."/>
            <person name="Ramamoorthy G."/>
            <person name="Schmitz R.J."/>
            <person name="Gryganskyi A."/>
            <person name="Culley D."/>
            <person name="Magnuson J."/>
            <person name="James T.Y."/>
            <person name="O'Malley M.A."/>
            <person name="Stajich J.E."/>
            <person name="Spatafora J.W."/>
            <person name="Visel A."/>
            <person name="Grigoriev I.V."/>
        </authorList>
    </citation>
    <scope>NUCLEOTIDE SEQUENCE [LARGE SCALE GENOMIC DNA]</scope>
    <source>
        <strain evidence="2 3">NRRL Y-17943</strain>
    </source>
</reference>
<dbReference type="AlphaFoldDB" id="A0A1Y1U8P8"/>
<feature type="compositionally biased region" description="Basic and acidic residues" evidence="1">
    <location>
        <begin position="193"/>
        <end position="207"/>
    </location>
</feature>
<feature type="compositionally biased region" description="Acidic residues" evidence="1">
    <location>
        <begin position="404"/>
        <end position="417"/>
    </location>
</feature>
<feature type="region of interest" description="Disordered" evidence="1">
    <location>
        <begin position="1"/>
        <end position="43"/>
    </location>
</feature>
<dbReference type="InParanoid" id="A0A1Y1U8P8"/>
<accession>A0A1Y1U8P8</accession>
<sequence length="537" mass="58077">MSCSALTPPRRIIKITSDPPSTFVSRKDPRRTPTHPHLDLPISPWSRATAVAAVAAATASTTTTTVEAPSSTRVAAGADSLPHASSSSSSPRHRPMELPPNPESPLKTRRERSESIVCLSSPVKSSRLGSDSTSAHSMKGKGKHREEMDDSDEDRIPPLSEALDMGDIGGGGRKQSVLELQDTAKRWIGADTRMSERRKRDDTRQSRLAELQAKRRKVFLSPSPSASPGPMADELGSSVPQTSDSITQPTTPYDRVDFALGNEVADSGAELEWSPSPVGSPRDIKHGIPKPSGEGMEGMMSARRELVLQSPPPDISNASITESEEVAHPPSPKLDKGKGKGKEASLADLFQNDDGDTADRRRLDELNGHSQFEGQDDFDSAFMDVDPDSFTSSSGPSLSKAVTPDDDPSIPDGLEDENSILPLTQYDLSGVDLFDDDDDFGLLGMTGPSEVEPLSKTGGVVSPIVLIHELPEEYADFFREHWRRGADSSKAMQMDSPDRGNTKRRANASSSNARGKPWKSFGGRRKYFGKRRARGKA</sequence>
<protein>
    <submittedName>
        <fullName evidence="2">Uncharacterized protein</fullName>
    </submittedName>
</protein>
<name>A0A1Y1U8P8_9TREE</name>
<comment type="caution">
    <text evidence="2">The sequence shown here is derived from an EMBL/GenBank/DDBJ whole genome shotgun (WGS) entry which is preliminary data.</text>
</comment>